<protein>
    <submittedName>
        <fullName evidence="1">Uncharacterized protein</fullName>
    </submittedName>
</protein>
<evidence type="ECO:0000313" key="1">
    <source>
        <dbReference type="EMBL" id="KAG9217894.1"/>
    </source>
</evidence>
<keyword evidence="2" id="KW-1185">Reference proteome</keyword>
<accession>A0ACB7IJH4</accession>
<organism evidence="1 2">
    <name type="scientific">Pleurotus cornucopiae</name>
    <name type="common">Cornucopia mushroom</name>
    <dbReference type="NCBI Taxonomy" id="5321"/>
    <lineage>
        <taxon>Eukaryota</taxon>
        <taxon>Fungi</taxon>
        <taxon>Dikarya</taxon>
        <taxon>Basidiomycota</taxon>
        <taxon>Agaricomycotina</taxon>
        <taxon>Agaricomycetes</taxon>
        <taxon>Agaricomycetidae</taxon>
        <taxon>Agaricales</taxon>
        <taxon>Pleurotineae</taxon>
        <taxon>Pleurotaceae</taxon>
        <taxon>Pleurotus</taxon>
    </lineage>
</organism>
<dbReference type="Proteomes" id="UP000824881">
    <property type="component" value="Unassembled WGS sequence"/>
</dbReference>
<gene>
    <name evidence="1" type="ORF">CCMSSC00406_0005264</name>
</gene>
<reference evidence="1 2" key="1">
    <citation type="journal article" date="2021" name="Appl. Environ. Microbiol.">
        <title>Genetic linkage and physical mapping for an oyster mushroom Pleurotus cornucopiae and QTL analysis for the trait cap color.</title>
        <authorList>
            <person name="Zhang Y."/>
            <person name="Gao W."/>
            <person name="Sonnenberg A."/>
            <person name="Chen Q."/>
            <person name="Zhang J."/>
            <person name="Huang C."/>
        </authorList>
    </citation>
    <scope>NUCLEOTIDE SEQUENCE [LARGE SCALE GENOMIC DNA]</scope>
    <source>
        <strain evidence="1">CCMSSC00406</strain>
    </source>
</reference>
<dbReference type="EMBL" id="WQMT02000011">
    <property type="protein sequence ID" value="KAG9217894.1"/>
    <property type="molecule type" value="Genomic_DNA"/>
</dbReference>
<name>A0ACB7IJH4_PLECO</name>
<comment type="caution">
    <text evidence="1">The sequence shown here is derived from an EMBL/GenBank/DDBJ whole genome shotgun (WGS) entry which is preliminary data.</text>
</comment>
<evidence type="ECO:0000313" key="2">
    <source>
        <dbReference type="Proteomes" id="UP000824881"/>
    </source>
</evidence>
<proteinExistence type="predicted"/>
<sequence length="270" mass="30304">MDSTPLSPEQQMEAYQAFLQVTKDTLVLNYLLVAFYALLIYDAALTFECEYIFIWFCRYMFYVVQFIPTALFILITVFLAMRTYALWRGQRLVKYLLIALVIFCNVGTFIGISVSSAQVEFLRLPIPRLTCVFTVGAPTKTAGIVIFSTSIVFDFSIFAVTTIRAYQYFMQGNKRIVVGIFKDCLLYYAFLFSTGVVTLVLYLAIPPERAALQGVLINPMRSMSVMIASRIVLNLRRIVLAPGAVTSSELLGTGTDSGYTSTNSIAWGRV</sequence>